<reference evidence="2 3" key="1">
    <citation type="submission" date="2018-04" db="EMBL/GenBank/DDBJ databases">
        <title>The genome sequence of Caulobacter sp. 736.</title>
        <authorList>
            <person name="Gao J."/>
            <person name="Sun J."/>
        </authorList>
    </citation>
    <scope>NUCLEOTIDE SEQUENCE [LARGE SCALE GENOMIC DNA]</scope>
    <source>
        <strain evidence="2 3">736</strain>
    </source>
</reference>
<evidence type="ECO:0000256" key="1">
    <source>
        <dbReference type="SAM" id="SignalP"/>
    </source>
</evidence>
<sequence>MRPALKIAGAAALALALTLGLPLAGGAGAGLARPQDDPALADCFKVRLQTTALPARPIELYDSKKVYAEDLPRAQLPATLVAYECLDPKFLTLRTGAGLRLVRRTTINPPELPSIGCICPSAGGTQHLSVPGVAPWPVCPKEEPKCR</sequence>
<dbReference type="RefSeq" id="WP_116568908.1">
    <property type="nucleotide sequence ID" value="NZ_QDKP01000050.1"/>
</dbReference>
<proteinExistence type="predicted"/>
<keyword evidence="1" id="KW-0732">Signal</keyword>
<evidence type="ECO:0000313" key="3">
    <source>
        <dbReference type="Proteomes" id="UP000244913"/>
    </source>
</evidence>
<name>A0A2T9J610_9CAUL</name>
<protein>
    <submittedName>
        <fullName evidence="2">Uncharacterized protein</fullName>
    </submittedName>
</protein>
<feature type="chain" id="PRO_5015626170" evidence="1">
    <location>
        <begin position="30"/>
        <end position="147"/>
    </location>
</feature>
<dbReference type="AlphaFoldDB" id="A0A2T9J610"/>
<dbReference type="EMBL" id="QDKP01000050">
    <property type="protein sequence ID" value="PVM76690.1"/>
    <property type="molecule type" value="Genomic_DNA"/>
</dbReference>
<feature type="signal peptide" evidence="1">
    <location>
        <begin position="1"/>
        <end position="29"/>
    </location>
</feature>
<comment type="caution">
    <text evidence="2">The sequence shown here is derived from an EMBL/GenBank/DDBJ whole genome shotgun (WGS) entry which is preliminary data.</text>
</comment>
<gene>
    <name evidence="2" type="ORF">DDF65_17355</name>
</gene>
<accession>A0A2T9J610</accession>
<evidence type="ECO:0000313" key="2">
    <source>
        <dbReference type="EMBL" id="PVM76690.1"/>
    </source>
</evidence>
<dbReference type="Proteomes" id="UP000244913">
    <property type="component" value="Unassembled WGS sequence"/>
</dbReference>
<keyword evidence="3" id="KW-1185">Reference proteome</keyword>
<organism evidence="2 3">
    <name type="scientific">Caulobacter radicis</name>
    <dbReference type="NCBI Taxonomy" id="2172650"/>
    <lineage>
        <taxon>Bacteria</taxon>
        <taxon>Pseudomonadati</taxon>
        <taxon>Pseudomonadota</taxon>
        <taxon>Alphaproteobacteria</taxon>
        <taxon>Caulobacterales</taxon>
        <taxon>Caulobacteraceae</taxon>
        <taxon>Caulobacter</taxon>
    </lineage>
</organism>